<proteinExistence type="predicted"/>
<comment type="caution">
    <text evidence="1">The sequence shown here is derived from an EMBL/GenBank/DDBJ whole genome shotgun (WGS) entry which is preliminary data.</text>
</comment>
<dbReference type="Proteomes" id="UP000722791">
    <property type="component" value="Unassembled WGS sequence"/>
</dbReference>
<accession>A0A8J4LSY7</accession>
<feature type="non-terminal residue" evidence="1">
    <location>
        <position position="137"/>
    </location>
</feature>
<dbReference type="EMBL" id="BNCQ01000032">
    <property type="protein sequence ID" value="GIM09650.1"/>
    <property type="molecule type" value="Genomic_DNA"/>
</dbReference>
<protein>
    <recommendedName>
        <fullName evidence="3">Thioesterase domain-containing protein</fullName>
    </recommendedName>
</protein>
<dbReference type="InterPro" id="IPR029058">
    <property type="entry name" value="AB_hydrolase_fold"/>
</dbReference>
<evidence type="ECO:0008006" key="3">
    <source>
        <dbReference type="Google" id="ProtNLM"/>
    </source>
</evidence>
<name>A0A8J4LSY7_9CHLO</name>
<dbReference type="PANTHER" id="PTHR11487:SF0">
    <property type="entry name" value="S-ACYL FATTY ACID SYNTHASE THIOESTERASE, MEDIUM CHAIN"/>
    <property type="match status" value="1"/>
</dbReference>
<dbReference type="InterPro" id="IPR012223">
    <property type="entry name" value="TEII"/>
</dbReference>
<dbReference type="SUPFAM" id="SSF53474">
    <property type="entry name" value="alpha/beta-Hydrolases"/>
    <property type="match status" value="1"/>
</dbReference>
<dbReference type="PANTHER" id="PTHR11487">
    <property type="entry name" value="THIOESTERASE"/>
    <property type="match status" value="1"/>
</dbReference>
<dbReference type="GO" id="GO:0008610">
    <property type="term" value="P:lipid biosynthetic process"/>
    <property type="evidence" value="ECO:0007669"/>
    <property type="project" value="TreeGrafter"/>
</dbReference>
<evidence type="ECO:0000313" key="1">
    <source>
        <dbReference type="EMBL" id="GIM09650.1"/>
    </source>
</evidence>
<dbReference type="Gene3D" id="3.40.50.1820">
    <property type="entry name" value="alpha/beta hydrolase"/>
    <property type="match status" value="1"/>
</dbReference>
<gene>
    <name evidence="1" type="ORF">Vretimale_13491</name>
</gene>
<reference evidence="1" key="1">
    <citation type="journal article" date="2021" name="Proc. Natl. Acad. Sci. U.S.A.">
        <title>Three genomes in the algal genus Volvox reveal the fate of a haploid sex-determining region after a transition to homothallism.</title>
        <authorList>
            <person name="Yamamoto K."/>
            <person name="Hamaji T."/>
            <person name="Kawai-Toyooka H."/>
            <person name="Matsuzaki R."/>
            <person name="Takahashi F."/>
            <person name="Nishimura Y."/>
            <person name="Kawachi M."/>
            <person name="Noguchi H."/>
            <person name="Minakuchi Y."/>
            <person name="Umen J.G."/>
            <person name="Toyoda A."/>
            <person name="Nozaki H."/>
        </authorList>
    </citation>
    <scope>NUCLEOTIDE SEQUENCE</scope>
    <source>
        <strain evidence="1">NIES-3785</strain>
    </source>
</reference>
<dbReference type="AlphaFoldDB" id="A0A8J4LSY7"/>
<sequence length="137" mass="15354">QQDSCRTILARFCRDPLPSAQAAAKEILPVVTPLLQSGVPYAVLSHSFGVWISFELLRAVRRVGPPMPRVWCLSAMPHPDVPHGRRPWRQQRTLGDADFKDEVRGWDVNEVVSPLICGRWVVGWLGGWVDTAIPTYA</sequence>
<evidence type="ECO:0000313" key="2">
    <source>
        <dbReference type="Proteomes" id="UP000722791"/>
    </source>
</evidence>
<organism evidence="1 2">
    <name type="scientific">Volvox reticuliferus</name>
    <dbReference type="NCBI Taxonomy" id="1737510"/>
    <lineage>
        <taxon>Eukaryota</taxon>
        <taxon>Viridiplantae</taxon>
        <taxon>Chlorophyta</taxon>
        <taxon>core chlorophytes</taxon>
        <taxon>Chlorophyceae</taxon>
        <taxon>CS clade</taxon>
        <taxon>Chlamydomonadales</taxon>
        <taxon>Volvocaceae</taxon>
        <taxon>Volvox</taxon>
    </lineage>
</organism>